<dbReference type="AlphaFoldDB" id="A0AAD5C358"/>
<accession>A0AAD5C358</accession>
<dbReference type="PANTHER" id="PTHR11732">
    <property type="entry name" value="ALDO/KETO REDUCTASE"/>
    <property type="match status" value="1"/>
</dbReference>
<feature type="active site" description="Proton donor" evidence="1">
    <location>
        <position position="59"/>
    </location>
</feature>
<dbReference type="GO" id="GO:0016491">
    <property type="term" value="F:oxidoreductase activity"/>
    <property type="evidence" value="ECO:0007669"/>
    <property type="project" value="InterPro"/>
</dbReference>
<feature type="domain" description="NADP-dependent oxidoreductase" evidence="3">
    <location>
        <begin position="89"/>
        <end position="274"/>
    </location>
</feature>
<dbReference type="InterPro" id="IPR020471">
    <property type="entry name" value="AKR"/>
</dbReference>
<evidence type="ECO:0000259" key="3">
    <source>
        <dbReference type="Pfam" id="PF00248"/>
    </source>
</evidence>
<dbReference type="Pfam" id="PF00248">
    <property type="entry name" value="Aldo_ket_red"/>
    <property type="match status" value="2"/>
</dbReference>
<evidence type="ECO:0000256" key="1">
    <source>
        <dbReference type="PIRSR" id="PIRSR000097-1"/>
    </source>
</evidence>
<evidence type="ECO:0000313" key="5">
    <source>
        <dbReference type="Proteomes" id="UP001206925"/>
    </source>
</evidence>
<dbReference type="InterPro" id="IPR018170">
    <property type="entry name" value="Aldo/ket_reductase_CS"/>
</dbReference>
<keyword evidence="5" id="KW-1185">Reference proteome</keyword>
<dbReference type="PROSITE" id="PS00062">
    <property type="entry name" value="ALDOKETO_REDUCTASE_2"/>
    <property type="match status" value="1"/>
</dbReference>
<dbReference type="InterPro" id="IPR023210">
    <property type="entry name" value="NADP_OxRdtase_dom"/>
</dbReference>
<dbReference type="Proteomes" id="UP001206925">
    <property type="component" value="Unassembled WGS sequence"/>
</dbReference>
<dbReference type="SUPFAM" id="SSF51430">
    <property type="entry name" value="NAD(P)-linked oxidoreductase"/>
    <property type="match status" value="1"/>
</dbReference>
<feature type="region of interest" description="Disordered" evidence="2">
    <location>
        <begin position="175"/>
        <end position="201"/>
    </location>
</feature>
<name>A0AAD5C358_AMBAR</name>
<evidence type="ECO:0000313" key="4">
    <source>
        <dbReference type="EMBL" id="KAI7734252.1"/>
    </source>
</evidence>
<feature type="domain" description="NADP-dependent oxidoreductase" evidence="3">
    <location>
        <begin position="25"/>
        <end position="71"/>
    </location>
</feature>
<comment type="caution">
    <text evidence="4">The sequence shown here is derived from an EMBL/GenBank/DDBJ whole genome shotgun (WGS) entry which is preliminary data.</text>
</comment>
<gene>
    <name evidence="4" type="ORF">M8C21_011565</name>
</gene>
<evidence type="ECO:0000256" key="2">
    <source>
        <dbReference type="SAM" id="MobiDB-lite"/>
    </source>
</evidence>
<dbReference type="EMBL" id="JAMZMK010009778">
    <property type="protein sequence ID" value="KAI7734252.1"/>
    <property type="molecule type" value="Genomic_DNA"/>
</dbReference>
<dbReference type="PRINTS" id="PR00069">
    <property type="entry name" value="ALDKETRDTASE"/>
</dbReference>
<reference evidence="4" key="1">
    <citation type="submission" date="2022-06" db="EMBL/GenBank/DDBJ databases">
        <title>Uncovering the hologenomic basis of an extraordinary plant invasion.</title>
        <authorList>
            <person name="Bieker V.C."/>
            <person name="Martin M.D."/>
            <person name="Gilbert T."/>
            <person name="Hodgins K."/>
            <person name="Battlay P."/>
            <person name="Petersen B."/>
            <person name="Wilson J."/>
        </authorList>
    </citation>
    <scope>NUCLEOTIDE SEQUENCE</scope>
    <source>
        <strain evidence="4">AA19_3_7</strain>
        <tissue evidence="4">Leaf</tissue>
    </source>
</reference>
<dbReference type="InterPro" id="IPR036812">
    <property type="entry name" value="NAD(P)_OxRdtase_dom_sf"/>
</dbReference>
<proteinExistence type="predicted"/>
<protein>
    <recommendedName>
        <fullName evidence="3">NADP-dependent oxidoreductase domain-containing protein</fullName>
    </recommendedName>
</protein>
<sequence length="316" mass="35062">TPGMKGRFGTSGTYFLLNTGAKIPAIGLGTWQSGGDFCVEAVKTALSVGYRHIDCAHLYGNEAESSAFGDATDPPANSGSEYRQFLSKLKTAWKTMERLVELGLVRAIGVSNFNIQQMKELLKFAKIIPAVNQKVDFFLSIELRVELHPFWRQDELVKFCQSKFIHVSAHTPLGVPTTAPKPSESGSSEEDEPGTPRISFRRSRSVHGPMLKLSVVAEIADRHKKTPEQVILRWGLQRGTSVLPCSVKPERIRKNIDIFNWSLSDDEYQRLNKIEPQVCLFGNGLLDTISEDNGSIFGSGPLQAVHESEDDVEFHS</sequence>
<dbReference type="PIRSF" id="PIRSF000097">
    <property type="entry name" value="AKR"/>
    <property type="match status" value="1"/>
</dbReference>
<organism evidence="4 5">
    <name type="scientific">Ambrosia artemisiifolia</name>
    <name type="common">Common ragweed</name>
    <dbReference type="NCBI Taxonomy" id="4212"/>
    <lineage>
        <taxon>Eukaryota</taxon>
        <taxon>Viridiplantae</taxon>
        <taxon>Streptophyta</taxon>
        <taxon>Embryophyta</taxon>
        <taxon>Tracheophyta</taxon>
        <taxon>Spermatophyta</taxon>
        <taxon>Magnoliopsida</taxon>
        <taxon>eudicotyledons</taxon>
        <taxon>Gunneridae</taxon>
        <taxon>Pentapetalae</taxon>
        <taxon>asterids</taxon>
        <taxon>campanulids</taxon>
        <taxon>Asterales</taxon>
        <taxon>Asteraceae</taxon>
        <taxon>Asteroideae</taxon>
        <taxon>Heliantheae alliance</taxon>
        <taxon>Heliantheae</taxon>
        <taxon>Ambrosia</taxon>
    </lineage>
</organism>
<dbReference type="Gene3D" id="3.20.20.100">
    <property type="entry name" value="NADP-dependent oxidoreductase domain"/>
    <property type="match status" value="2"/>
</dbReference>
<feature type="non-terminal residue" evidence="4">
    <location>
        <position position="1"/>
    </location>
</feature>